<keyword evidence="2" id="KW-1185">Reference proteome</keyword>
<reference evidence="1 2" key="1">
    <citation type="journal article" date="2013" name="Extremophiles">
        <title>Genomic analysis of cold-active Colwelliaphage 9A and psychrophilic phage-host interactions.</title>
        <authorList>
            <person name="Colangelo-Lillis J.R."/>
            <person name="Deming J.W."/>
        </authorList>
    </citation>
    <scope>NUCLEOTIDE SEQUENCE [LARGE SCALE GENOMIC DNA]</scope>
    <source>
        <strain evidence="1">9A</strain>
    </source>
</reference>
<name>I3UMH3_9CAUD</name>
<dbReference type="Proteomes" id="UP000005266">
    <property type="component" value="Segment"/>
</dbReference>
<evidence type="ECO:0000313" key="1">
    <source>
        <dbReference type="EMBL" id="AFK66688.1"/>
    </source>
</evidence>
<dbReference type="EMBL" id="HQ317390">
    <property type="protein sequence ID" value="AFK66688.1"/>
    <property type="molecule type" value="Genomic_DNA"/>
</dbReference>
<organism evidence="1 2">
    <name type="scientific">Colwellia phage 9A</name>
    <dbReference type="NCBI Taxonomy" id="765765"/>
    <lineage>
        <taxon>Viruses</taxon>
        <taxon>Duplodnaviria</taxon>
        <taxon>Heunggongvirae</taxon>
        <taxon>Uroviricota</taxon>
        <taxon>Caudoviricetes</taxon>
        <taxon>Franklinbayvirus</taxon>
        <taxon>Franklinbayvirus fv9A</taxon>
    </lineage>
</organism>
<accession>I3UMH3</accession>
<evidence type="ECO:0000313" key="2">
    <source>
        <dbReference type="Proteomes" id="UP000005266"/>
    </source>
</evidence>
<gene>
    <name evidence="1" type="ORF">COPG_00092</name>
</gene>
<sequence>MANHKAHVGIIRPTVPNPEVVWGSIQELADHCNVTRRSISSILNGTTTATKRGFRRMSTEEAIKYYQPPKPPVVNQVFHRKDYASKIHWKITFFKNWKKGEKYPTEKDRKYSGTPQEFSKHLNCNKGLIYRLLNTHDGTPEKYPLRSIQGWTISRVRRYDSKPVRKTRKPKEL</sequence>
<protein>
    <submittedName>
        <fullName evidence="1">Uncharacterized protein</fullName>
    </submittedName>
</protein>
<dbReference type="GeneID" id="13165509"/>
<dbReference type="KEGG" id="vg:13165509"/>
<proteinExistence type="predicted"/>
<dbReference type="RefSeq" id="YP_006489278.1">
    <property type="nucleotide sequence ID" value="NC_018088.1"/>
</dbReference>